<dbReference type="Pfam" id="PF08640">
    <property type="entry name" value="U3_assoc_6"/>
    <property type="match status" value="1"/>
</dbReference>
<dbReference type="PANTHER" id="PTHR23271:SF1">
    <property type="entry name" value="U3 SMALL NUCLEOLAR RNA-ASSOCIATED PROTEIN 6 HOMOLOG"/>
    <property type="match status" value="1"/>
</dbReference>
<protein>
    <recommendedName>
        <fullName evidence="5">U3 small nucleolar RNA-associated protein 6 N-terminal domain-containing protein</fullName>
    </recommendedName>
</protein>
<evidence type="ECO:0000256" key="3">
    <source>
        <dbReference type="ARBA" id="ARBA00022737"/>
    </source>
</evidence>
<proteinExistence type="predicted"/>
<comment type="caution">
    <text evidence="6">The sequence shown here is derived from an EMBL/GenBank/DDBJ whole genome shotgun (WGS) entry which is preliminary data.</text>
</comment>
<name>A0ABP1S0G3_9HEXA</name>
<sequence>MAEFVQLRKEKWSESLEALKELELFQNEDLRLLVRKINDFEYKIQSPNRTLADVLAYIQFEFALLKDLQQRRREVNQYDRDRTDDIDRFICLEIVSQFGSAEINFKHRVDFWDAKLKFLAGVVTHHDFENEFNNTLSKALGSCCRFSFDFYKFVVNCQWSFLNLPQYVALNKRKRNKIQPRDDSKIMITIREVTRGALRDFPRHPEVYIWVCEPYFL</sequence>
<evidence type="ECO:0000256" key="2">
    <source>
        <dbReference type="ARBA" id="ARBA00022552"/>
    </source>
</evidence>
<keyword evidence="2" id="KW-0698">rRNA processing</keyword>
<comment type="subcellular location">
    <subcellularLocation>
        <location evidence="1">Nucleus</location>
        <location evidence="1">Nucleolus</location>
    </subcellularLocation>
</comment>
<evidence type="ECO:0000259" key="5">
    <source>
        <dbReference type="Pfam" id="PF08640"/>
    </source>
</evidence>
<dbReference type="InterPro" id="IPR013949">
    <property type="entry name" value="Utp6"/>
</dbReference>
<reference evidence="6 7" key="1">
    <citation type="submission" date="2024-08" db="EMBL/GenBank/DDBJ databases">
        <authorList>
            <person name="Cucini C."/>
            <person name="Frati F."/>
        </authorList>
    </citation>
    <scope>NUCLEOTIDE SEQUENCE [LARGE SCALE GENOMIC DNA]</scope>
</reference>
<organism evidence="6 7">
    <name type="scientific">Orchesella dallaii</name>
    <dbReference type="NCBI Taxonomy" id="48710"/>
    <lineage>
        <taxon>Eukaryota</taxon>
        <taxon>Metazoa</taxon>
        <taxon>Ecdysozoa</taxon>
        <taxon>Arthropoda</taxon>
        <taxon>Hexapoda</taxon>
        <taxon>Collembola</taxon>
        <taxon>Entomobryomorpha</taxon>
        <taxon>Entomobryoidea</taxon>
        <taxon>Orchesellidae</taxon>
        <taxon>Orchesellinae</taxon>
        <taxon>Orchesella</taxon>
    </lineage>
</organism>
<dbReference type="Proteomes" id="UP001642540">
    <property type="component" value="Unassembled WGS sequence"/>
</dbReference>
<gene>
    <name evidence="6" type="ORF">ODALV1_LOCUS28318</name>
</gene>
<evidence type="ECO:0000256" key="1">
    <source>
        <dbReference type="ARBA" id="ARBA00004604"/>
    </source>
</evidence>
<evidence type="ECO:0000313" key="7">
    <source>
        <dbReference type="Proteomes" id="UP001642540"/>
    </source>
</evidence>
<evidence type="ECO:0000313" key="6">
    <source>
        <dbReference type="EMBL" id="CAL8140520.1"/>
    </source>
</evidence>
<accession>A0ABP1S0G3</accession>
<keyword evidence="7" id="KW-1185">Reference proteome</keyword>
<keyword evidence="3" id="KW-0677">Repeat</keyword>
<dbReference type="EMBL" id="CAXLJM020000137">
    <property type="protein sequence ID" value="CAL8140520.1"/>
    <property type="molecule type" value="Genomic_DNA"/>
</dbReference>
<keyword evidence="4" id="KW-0539">Nucleus</keyword>
<dbReference type="PANTHER" id="PTHR23271">
    <property type="entry name" value="HEPATOCELLULAR CARCINOMA-ASSOCIATED ANTIGEN 66"/>
    <property type="match status" value="1"/>
</dbReference>
<evidence type="ECO:0000256" key="4">
    <source>
        <dbReference type="ARBA" id="ARBA00023242"/>
    </source>
</evidence>
<feature type="domain" description="U3 small nucleolar RNA-associated protein 6 N-terminal" evidence="5">
    <location>
        <begin position="10"/>
        <end position="86"/>
    </location>
</feature>
<dbReference type="InterPro" id="IPR055347">
    <property type="entry name" value="UTP6_N"/>
</dbReference>